<dbReference type="Gene3D" id="2.60.40.2630">
    <property type="match status" value="1"/>
</dbReference>
<dbReference type="EMBL" id="JADIMB010000057">
    <property type="protein sequence ID" value="MBO8470911.1"/>
    <property type="molecule type" value="Genomic_DNA"/>
</dbReference>
<dbReference type="PROSITE" id="PS51257">
    <property type="entry name" value="PROKAR_LIPOPROTEIN"/>
    <property type="match status" value="1"/>
</dbReference>
<protein>
    <submittedName>
        <fullName evidence="3">Fimbrillin family protein</fullName>
    </submittedName>
</protein>
<comment type="caution">
    <text evidence="3">The sequence shown here is derived from an EMBL/GenBank/DDBJ whole genome shotgun (WGS) entry which is preliminary data.</text>
</comment>
<reference evidence="3" key="1">
    <citation type="submission" date="2020-10" db="EMBL/GenBank/DDBJ databases">
        <authorList>
            <person name="Gilroy R."/>
        </authorList>
    </citation>
    <scope>NUCLEOTIDE SEQUENCE</scope>
    <source>
        <strain evidence="3">B2-22910</strain>
    </source>
</reference>
<evidence type="ECO:0000256" key="2">
    <source>
        <dbReference type="SAM" id="SignalP"/>
    </source>
</evidence>
<dbReference type="Proteomes" id="UP000823603">
    <property type="component" value="Unassembled WGS sequence"/>
</dbReference>
<proteinExistence type="predicted"/>
<organism evidence="3 4">
    <name type="scientific">Candidatus Cryptobacteroides faecavium</name>
    <dbReference type="NCBI Taxonomy" id="2840762"/>
    <lineage>
        <taxon>Bacteria</taxon>
        <taxon>Pseudomonadati</taxon>
        <taxon>Bacteroidota</taxon>
        <taxon>Bacteroidia</taxon>
        <taxon>Bacteroidales</taxon>
        <taxon>Candidatus Cryptobacteroides</taxon>
    </lineage>
</organism>
<feature type="region of interest" description="Disordered" evidence="1">
    <location>
        <begin position="395"/>
        <end position="421"/>
    </location>
</feature>
<evidence type="ECO:0000313" key="4">
    <source>
        <dbReference type="Proteomes" id="UP000823603"/>
    </source>
</evidence>
<sequence>MKKYALFAAAALVALAACSKNEVKPQTPETPVDDDSPVAVQFGVASPVSSVVTKSYGPLDGWNEQESLYIYSFAREAGAIDYSTATPFINNVAATAPATGTTALSVTNPAHHGEPFYYADNDIYDFYGYFVDEAWASGTNIEDYNKVDGPVPPITNDPTRIYVPFVIDGTQDLMIAKADPQTDLNNAKDEPGYNQDLDDPNTENYVYSAYTARRGVQPTLTFEHQLARFNFVIKSKSESANKLKVTGIKVKSKFRGELTVVANSDDSRGITAISDATIDFELKQITDGKTTDLTPVSVENYTGTETAPQSVGCGIMVIPGEASYDLVIELAYDEDEYSPDQLPNTPINPIESTIDASTISGRGEGNTTETFLKGEQYTITVYIIGPQEVEISAELDDWTDGGNVEIDPDDKPELPSAGQGN</sequence>
<accession>A0A9D9NER5</accession>
<dbReference type="Pfam" id="PF13149">
    <property type="entry name" value="Mfa_like_1"/>
    <property type="match status" value="1"/>
</dbReference>
<feature type="signal peptide" evidence="2">
    <location>
        <begin position="1"/>
        <end position="19"/>
    </location>
</feature>
<gene>
    <name evidence="3" type="ORF">IAB82_03840</name>
</gene>
<dbReference type="InterPro" id="IPR025049">
    <property type="entry name" value="Mfa-like_1"/>
</dbReference>
<name>A0A9D9NER5_9BACT</name>
<feature type="region of interest" description="Disordered" evidence="1">
    <location>
        <begin position="180"/>
        <end position="200"/>
    </location>
</feature>
<reference evidence="3" key="2">
    <citation type="journal article" date="2021" name="PeerJ">
        <title>Extensive microbial diversity within the chicken gut microbiome revealed by metagenomics and culture.</title>
        <authorList>
            <person name="Gilroy R."/>
            <person name="Ravi A."/>
            <person name="Getino M."/>
            <person name="Pursley I."/>
            <person name="Horton D.L."/>
            <person name="Alikhan N.F."/>
            <person name="Baker D."/>
            <person name="Gharbi K."/>
            <person name="Hall N."/>
            <person name="Watson M."/>
            <person name="Adriaenssens E.M."/>
            <person name="Foster-Nyarko E."/>
            <person name="Jarju S."/>
            <person name="Secka A."/>
            <person name="Antonio M."/>
            <person name="Oren A."/>
            <person name="Chaudhuri R.R."/>
            <person name="La Ragione R."/>
            <person name="Hildebrand F."/>
            <person name="Pallen M.J."/>
        </authorList>
    </citation>
    <scope>NUCLEOTIDE SEQUENCE</scope>
    <source>
        <strain evidence="3">B2-22910</strain>
    </source>
</reference>
<evidence type="ECO:0000256" key="1">
    <source>
        <dbReference type="SAM" id="MobiDB-lite"/>
    </source>
</evidence>
<keyword evidence="2" id="KW-0732">Signal</keyword>
<feature type="region of interest" description="Disordered" evidence="1">
    <location>
        <begin position="343"/>
        <end position="365"/>
    </location>
</feature>
<dbReference type="AlphaFoldDB" id="A0A9D9NER5"/>
<evidence type="ECO:0000313" key="3">
    <source>
        <dbReference type="EMBL" id="MBO8470911.1"/>
    </source>
</evidence>
<feature type="chain" id="PRO_5038694801" evidence="2">
    <location>
        <begin position="20"/>
        <end position="421"/>
    </location>
</feature>